<dbReference type="AlphaFoldDB" id="A0A0G2E7D8"/>
<keyword evidence="2" id="KW-0805">Transcription regulation</keyword>
<dbReference type="PANTHER" id="PTHR47663">
    <property type="entry name" value="XYLANOLYTIC TRANSCRIPTIONAL ACTIVATOR XLNR-RELATED"/>
    <property type="match status" value="1"/>
</dbReference>
<comment type="caution">
    <text evidence="6">The sequence shown here is derived from an EMBL/GenBank/DDBJ whole genome shotgun (WGS) entry which is preliminary data.</text>
</comment>
<evidence type="ECO:0000313" key="6">
    <source>
        <dbReference type="EMBL" id="KKY18907.1"/>
    </source>
</evidence>
<name>A0A0G2E7D8_PHACM</name>
<dbReference type="InterPro" id="IPR051439">
    <property type="entry name" value="XlnR/Xlr1"/>
</dbReference>
<gene>
    <name evidence="6" type="ORF">UCRPC4_g04702</name>
</gene>
<dbReference type="OrthoDB" id="3862662at2759"/>
<dbReference type="Proteomes" id="UP000053317">
    <property type="component" value="Unassembled WGS sequence"/>
</dbReference>
<keyword evidence="3" id="KW-0238">DNA-binding</keyword>
<accession>A0A0G2E7D8</accession>
<organism evidence="6 7">
    <name type="scientific">Phaeomoniella chlamydospora</name>
    <name type="common">Phaeoacremonium chlamydosporum</name>
    <dbReference type="NCBI Taxonomy" id="158046"/>
    <lineage>
        <taxon>Eukaryota</taxon>
        <taxon>Fungi</taxon>
        <taxon>Dikarya</taxon>
        <taxon>Ascomycota</taxon>
        <taxon>Pezizomycotina</taxon>
        <taxon>Eurotiomycetes</taxon>
        <taxon>Chaetothyriomycetidae</taxon>
        <taxon>Phaeomoniellales</taxon>
        <taxon>Phaeomoniellaceae</taxon>
        <taxon>Phaeomoniella</taxon>
    </lineage>
</organism>
<keyword evidence="1" id="KW-0862">Zinc</keyword>
<dbReference type="PANTHER" id="PTHR47663:SF1">
    <property type="entry name" value="XYLANOLYTIC TRANSCRIPTIONAL ACTIVATOR XLNR-RELATED"/>
    <property type="match status" value="1"/>
</dbReference>
<evidence type="ECO:0000256" key="2">
    <source>
        <dbReference type="ARBA" id="ARBA00023015"/>
    </source>
</evidence>
<sequence>MLFSETLRLLQERLSHVGHETVDEAITVYIVTSICPSENAVHANGPYWLSQLKYLVKKLDLGTEDPTLDEEQNEERRRLWILGEILEYHFLRQQLAFNSDPIFLTSIRNNIQSHLDEWSASFRKHDDLGILNHSTQTNVTTMTNQKCPPRLIYYGNHLFHCLHILLYGPMDLVSMFEDAEWQASPDFIKAGEHAMDCAKVARNILLVDPYLDTMFRFFGTYLLQSTFIFLLLAQKLGSSSDHLILDNCAINLQVLDVFTSVTNMDYQRTFATALRDTISNATDISNTSTSTTPPDERFPNTADNPPSRPQLHPDLLQYRWVGGAKGLWPV</sequence>
<dbReference type="EMBL" id="LCWF01000113">
    <property type="protein sequence ID" value="KKY18907.1"/>
    <property type="molecule type" value="Genomic_DNA"/>
</dbReference>
<protein>
    <submittedName>
        <fullName evidence="6">Putative transcriptional activator xlnr</fullName>
    </submittedName>
</protein>
<evidence type="ECO:0000256" key="4">
    <source>
        <dbReference type="ARBA" id="ARBA00023163"/>
    </source>
</evidence>
<feature type="region of interest" description="Disordered" evidence="5">
    <location>
        <begin position="283"/>
        <end position="312"/>
    </location>
</feature>
<keyword evidence="4" id="KW-0804">Transcription</keyword>
<keyword evidence="7" id="KW-1185">Reference proteome</keyword>
<evidence type="ECO:0000256" key="5">
    <source>
        <dbReference type="SAM" id="MobiDB-lite"/>
    </source>
</evidence>
<reference evidence="6 7" key="1">
    <citation type="submission" date="2015-05" db="EMBL/GenBank/DDBJ databases">
        <title>Distinctive expansion of gene families associated with plant cell wall degradation and secondary metabolism in the genomes of grapevine trunk pathogens.</title>
        <authorList>
            <person name="Lawrence D.P."/>
            <person name="Travadon R."/>
            <person name="Rolshausen P.E."/>
            <person name="Baumgartner K."/>
        </authorList>
    </citation>
    <scope>NUCLEOTIDE SEQUENCE [LARGE SCALE GENOMIC DNA]</scope>
    <source>
        <strain evidence="6">UCRPC4</strain>
    </source>
</reference>
<proteinExistence type="predicted"/>
<evidence type="ECO:0000256" key="3">
    <source>
        <dbReference type="ARBA" id="ARBA00023125"/>
    </source>
</evidence>
<feature type="compositionally biased region" description="Polar residues" evidence="5">
    <location>
        <begin position="283"/>
        <end position="293"/>
    </location>
</feature>
<evidence type="ECO:0000313" key="7">
    <source>
        <dbReference type="Proteomes" id="UP000053317"/>
    </source>
</evidence>
<dbReference type="GO" id="GO:0003677">
    <property type="term" value="F:DNA binding"/>
    <property type="evidence" value="ECO:0007669"/>
    <property type="project" value="UniProtKB-KW"/>
</dbReference>
<reference evidence="6 7" key="2">
    <citation type="submission" date="2015-05" db="EMBL/GenBank/DDBJ databases">
        <authorList>
            <person name="Morales-Cruz A."/>
            <person name="Amrine K.C."/>
            <person name="Cantu D."/>
        </authorList>
    </citation>
    <scope>NUCLEOTIDE SEQUENCE [LARGE SCALE GENOMIC DNA]</scope>
    <source>
        <strain evidence="6">UCRPC4</strain>
    </source>
</reference>
<evidence type="ECO:0000256" key="1">
    <source>
        <dbReference type="ARBA" id="ARBA00022833"/>
    </source>
</evidence>